<evidence type="ECO:0008006" key="3">
    <source>
        <dbReference type="Google" id="ProtNLM"/>
    </source>
</evidence>
<protein>
    <recommendedName>
        <fullName evidence="3">Reverse transcriptase domain-containing protein</fullName>
    </recommendedName>
</protein>
<name>A0A176WJL5_MARPO</name>
<reference evidence="1" key="1">
    <citation type="submission" date="2016-03" db="EMBL/GenBank/DDBJ databases">
        <title>Mechanisms controlling the formation of the plant cell surface in tip-growing cells are functionally conserved among land plants.</title>
        <authorList>
            <person name="Honkanen S."/>
            <person name="Jones V.A."/>
            <person name="Morieri G."/>
            <person name="Champion C."/>
            <person name="Hetherington A.J."/>
            <person name="Kelly S."/>
            <person name="Saint-Marcoux D."/>
            <person name="Proust H."/>
            <person name="Prescott H."/>
            <person name="Dolan L."/>
        </authorList>
    </citation>
    <scope>NUCLEOTIDE SEQUENCE [LARGE SCALE GENOMIC DNA]</scope>
    <source>
        <tissue evidence="1">Whole gametophyte</tissue>
    </source>
</reference>
<organism evidence="1 2">
    <name type="scientific">Marchantia polymorpha subsp. ruderalis</name>
    <dbReference type="NCBI Taxonomy" id="1480154"/>
    <lineage>
        <taxon>Eukaryota</taxon>
        <taxon>Viridiplantae</taxon>
        <taxon>Streptophyta</taxon>
        <taxon>Embryophyta</taxon>
        <taxon>Marchantiophyta</taxon>
        <taxon>Marchantiopsida</taxon>
        <taxon>Marchantiidae</taxon>
        <taxon>Marchantiales</taxon>
        <taxon>Marchantiaceae</taxon>
        <taxon>Marchantia</taxon>
    </lineage>
</organism>
<accession>A0A176WJL5</accession>
<keyword evidence="2" id="KW-1185">Reference proteome</keyword>
<proteinExistence type="predicted"/>
<evidence type="ECO:0000313" key="1">
    <source>
        <dbReference type="EMBL" id="OAE33348.1"/>
    </source>
</evidence>
<comment type="caution">
    <text evidence="1">The sequence shown here is derived from an EMBL/GenBank/DDBJ whole genome shotgun (WGS) entry which is preliminary data.</text>
</comment>
<dbReference type="AlphaFoldDB" id="A0A176WJL5"/>
<dbReference type="Proteomes" id="UP000077202">
    <property type="component" value="Unassembled WGS sequence"/>
</dbReference>
<sequence length="171" mass="19229">MVSQKEILKLVQTILNDLDKLRQEFKSDSRTEEKRVVYIANQGVDGVGVEYPRIVNFKVPRSMSKCEAAPSLFSREEVKTVLRSVANGKCEDLDGLSVELLKWGGDSILPFLTKALEDASVYGYPQSWSLRKIIPIHKSGRKDMATNYRTIMVGSVFAKVFGKLLESKLNT</sequence>
<evidence type="ECO:0000313" key="2">
    <source>
        <dbReference type="Proteomes" id="UP000077202"/>
    </source>
</evidence>
<dbReference type="EMBL" id="LVLJ01000663">
    <property type="protein sequence ID" value="OAE33348.1"/>
    <property type="molecule type" value="Genomic_DNA"/>
</dbReference>
<gene>
    <name evidence="1" type="ORF">AXG93_4123s1230</name>
</gene>